<reference evidence="2" key="1">
    <citation type="journal article" date="2021" name="Microb. Physiol.">
        <title>Proteogenomic Insights into the Physiology of Marine, Sulfate-Reducing, Filamentous Desulfonema limicola and Desulfonema magnum.</title>
        <authorList>
            <person name="Schnaars V."/>
            <person name="Wohlbrand L."/>
            <person name="Scheve S."/>
            <person name="Hinrichs C."/>
            <person name="Reinhardt R."/>
            <person name="Rabus R."/>
        </authorList>
    </citation>
    <scope>NUCLEOTIDE SEQUENCE</scope>
    <source>
        <strain evidence="2">4be13</strain>
    </source>
</reference>
<keyword evidence="1" id="KW-0472">Membrane</keyword>
<evidence type="ECO:0000256" key="1">
    <source>
        <dbReference type="SAM" id="Phobius"/>
    </source>
</evidence>
<evidence type="ECO:0000313" key="2">
    <source>
        <dbReference type="EMBL" id="QTA87108.1"/>
    </source>
</evidence>
<accession>A0A975BL42</accession>
<dbReference type="AlphaFoldDB" id="A0A975BL42"/>
<protein>
    <submittedName>
        <fullName evidence="2">Uncharacterized protein</fullName>
    </submittedName>
</protein>
<dbReference type="KEGG" id="dmm:dnm_031360"/>
<evidence type="ECO:0000313" key="3">
    <source>
        <dbReference type="Proteomes" id="UP000663722"/>
    </source>
</evidence>
<feature type="transmembrane region" description="Helical" evidence="1">
    <location>
        <begin position="20"/>
        <end position="39"/>
    </location>
</feature>
<keyword evidence="1" id="KW-0812">Transmembrane</keyword>
<dbReference type="EMBL" id="CP061800">
    <property type="protein sequence ID" value="QTA87108.1"/>
    <property type="molecule type" value="Genomic_DNA"/>
</dbReference>
<keyword evidence="3" id="KW-1185">Reference proteome</keyword>
<proteinExistence type="predicted"/>
<gene>
    <name evidence="2" type="ORF">dnm_031360</name>
</gene>
<dbReference type="Proteomes" id="UP000663722">
    <property type="component" value="Chromosome"/>
</dbReference>
<name>A0A975BL42_9BACT</name>
<sequence length="48" mass="5576">MIVSYDSSVFLPRRHKGTKVHEVYLCQFCVFVSLWLMILQRGDGETGQ</sequence>
<keyword evidence="1" id="KW-1133">Transmembrane helix</keyword>
<organism evidence="2 3">
    <name type="scientific">Desulfonema magnum</name>
    <dbReference type="NCBI Taxonomy" id="45655"/>
    <lineage>
        <taxon>Bacteria</taxon>
        <taxon>Pseudomonadati</taxon>
        <taxon>Thermodesulfobacteriota</taxon>
        <taxon>Desulfobacteria</taxon>
        <taxon>Desulfobacterales</taxon>
        <taxon>Desulfococcaceae</taxon>
        <taxon>Desulfonema</taxon>
    </lineage>
</organism>